<feature type="compositionally biased region" description="Polar residues" evidence="8">
    <location>
        <begin position="10"/>
        <end position="23"/>
    </location>
</feature>
<dbReference type="GO" id="GO:0034727">
    <property type="term" value="P:piecemeal microautophagy of the nucleus"/>
    <property type="evidence" value="ECO:0007669"/>
    <property type="project" value="TreeGrafter"/>
</dbReference>
<feature type="region of interest" description="Disordered" evidence="8">
    <location>
        <begin position="816"/>
        <end position="855"/>
    </location>
</feature>
<dbReference type="Pfam" id="PF21127">
    <property type="entry name" value="ATG1-like_MIT2"/>
    <property type="match status" value="1"/>
</dbReference>
<dbReference type="SMART" id="SM00220">
    <property type="entry name" value="S_TKc"/>
    <property type="match status" value="1"/>
</dbReference>
<dbReference type="GO" id="GO:0000422">
    <property type="term" value="P:autophagy of mitochondrion"/>
    <property type="evidence" value="ECO:0007669"/>
    <property type="project" value="TreeGrafter"/>
</dbReference>
<dbReference type="InterPro" id="IPR011009">
    <property type="entry name" value="Kinase-like_dom_sf"/>
</dbReference>
<dbReference type="FunFam" id="3.30.200.20:FF:000042">
    <property type="entry name" value="Aurora kinase A"/>
    <property type="match status" value="1"/>
</dbReference>
<dbReference type="GO" id="GO:0004674">
    <property type="term" value="F:protein serine/threonine kinase activity"/>
    <property type="evidence" value="ECO:0007669"/>
    <property type="project" value="UniProtKB-EC"/>
</dbReference>
<dbReference type="SUPFAM" id="SSF56112">
    <property type="entry name" value="Protein kinase-like (PK-like)"/>
    <property type="match status" value="1"/>
</dbReference>
<feature type="region of interest" description="Disordered" evidence="8">
    <location>
        <begin position="1"/>
        <end position="23"/>
    </location>
</feature>
<dbReference type="InterPro" id="IPR017441">
    <property type="entry name" value="Protein_kinase_ATP_BS"/>
</dbReference>
<dbReference type="InterPro" id="IPR000719">
    <property type="entry name" value="Prot_kinase_dom"/>
</dbReference>
<dbReference type="GO" id="GO:0010506">
    <property type="term" value="P:regulation of autophagy"/>
    <property type="evidence" value="ECO:0007669"/>
    <property type="project" value="InterPro"/>
</dbReference>
<dbReference type="Gene3D" id="1.10.510.10">
    <property type="entry name" value="Transferase(Phosphotransferase) domain 1"/>
    <property type="match status" value="1"/>
</dbReference>
<dbReference type="InterPro" id="IPR008271">
    <property type="entry name" value="Ser/Thr_kinase_AS"/>
</dbReference>
<dbReference type="GO" id="GO:0000045">
    <property type="term" value="P:autophagosome assembly"/>
    <property type="evidence" value="ECO:0007669"/>
    <property type="project" value="TreeGrafter"/>
</dbReference>
<feature type="compositionally biased region" description="Low complexity" evidence="8">
    <location>
        <begin position="328"/>
        <end position="340"/>
    </location>
</feature>
<feature type="compositionally biased region" description="Polar residues" evidence="8">
    <location>
        <begin position="381"/>
        <end position="406"/>
    </location>
</feature>
<feature type="domain" description="Protein kinase" evidence="9">
    <location>
        <begin position="30"/>
        <end position="307"/>
    </location>
</feature>
<keyword evidence="5 7" id="KW-0067">ATP-binding</keyword>
<accession>A0A170APP6</accession>
<dbReference type="PROSITE" id="PS50011">
    <property type="entry name" value="PROTEIN_KINASE_DOM"/>
    <property type="match status" value="1"/>
</dbReference>
<dbReference type="InterPro" id="IPR022708">
    <property type="entry name" value="Atg1-like_tMIT"/>
</dbReference>
<feature type="compositionally biased region" description="Polar residues" evidence="8">
    <location>
        <begin position="505"/>
        <end position="516"/>
    </location>
</feature>
<feature type="region of interest" description="Disordered" evidence="8">
    <location>
        <begin position="482"/>
        <end position="525"/>
    </location>
</feature>
<dbReference type="GO" id="GO:0005524">
    <property type="term" value="F:ATP binding"/>
    <property type="evidence" value="ECO:0007669"/>
    <property type="project" value="UniProtKB-UniRule"/>
</dbReference>
<dbReference type="PROSITE" id="PS00108">
    <property type="entry name" value="PROTEIN_KINASE_ST"/>
    <property type="match status" value="1"/>
</dbReference>
<feature type="region of interest" description="Disordered" evidence="8">
    <location>
        <begin position="313"/>
        <end position="437"/>
    </location>
</feature>
<dbReference type="GO" id="GO:0005776">
    <property type="term" value="C:autophagosome"/>
    <property type="evidence" value="ECO:0007669"/>
    <property type="project" value="TreeGrafter"/>
</dbReference>
<reference evidence="10" key="1">
    <citation type="submission" date="2016-04" db="EMBL/GenBank/DDBJ databases">
        <authorList>
            <person name="Evans L.H."/>
            <person name="Alamgir A."/>
            <person name="Owens N."/>
            <person name="Weber N.D."/>
            <person name="Virtaneva K."/>
            <person name="Barbian K."/>
            <person name="Babar A."/>
            <person name="Rosenke K."/>
        </authorList>
    </citation>
    <scope>NUCLEOTIDE SEQUENCE [LARGE SCALE GENOMIC DNA]</scope>
    <source>
        <strain evidence="10">CBS 101.48</strain>
    </source>
</reference>
<dbReference type="OMA" id="CMAHAVA"/>
<evidence type="ECO:0000313" key="10">
    <source>
        <dbReference type="EMBL" id="SAM07914.1"/>
    </source>
</evidence>
<dbReference type="GO" id="GO:0061709">
    <property type="term" value="P:reticulophagy"/>
    <property type="evidence" value="ECO:0007669"/>
    <property type="project" value="TreeGrafter"/>
</dbReference>
<evidence type="ECO:0000259" key="9">
    <source>
        <dbReference type="PROSITE" id="PS50011"/>
    </source>
</evidence>
<dbReference type="FunFam" id="1.10.510.10:FF:000571">
    <property type="entry name" value="Maternal embryonic leucine zipper kinase"/>
    <property type="match status" value="1"/>
</dbReference>
<feature type="compositionally biased region" description="Polar residues" evidence="8">
    <location>
        <begin position="558"/>
        <end position="570"/>
    </location>
</feature>
<keyword evidence="3 7" id="KW-0547">Nucleotide-binding</keyword>
<dbReference type="OrthoDB" id="346907at2759"/>
<dbReference type="Pfam" id="PF00069">
    <property type="entry name" value="Pkinase"/>
    <property type="match status" value="1"/>
</dbReference>
<evidence type="ECO:0000256" key="4">
    <source>
        <dbReference type="ARBA" id="ARBA00022777"/>
    </source>
</evidence>
<evidence type="ECO:0000313" key="11">
    <source>
        <dbReference type="Proteomes" id="UP000078561"/>
    </source>
</evidence>
<dbReference type="PANTHER" id="PTHR24348">
    <property type="entry name" value="SERINE/THREONINE-PROTEIN KINASE UNC-51-RELATED"/>
    <property type="match status" value="1"/>
</dbReference>
<feature type="region of interest" description="Disordered" evidence="8">
    <location>
        <begin position="891"/>
        <end position="915"/>
    </location>
</feature>
<evidence type="ECO:0000256" key="6">
    <source>
        <dbReference type="ARBA" id="ARBA00030237"/>
    </source>
</evidence>
<protein>
    <recommendedName>
        <fullName evidence="1">non-specific serine/threonine protein kinase</fullName>
        <ecNumber evidence="1">2.7.11.1</ecNumber>
    </recommendedName>
    <alternativeName>
        <fullName evidence="6">Autophagy-related protein 1</fullName>
    </alternativeName>
</protein>
<feature type="compositionally biased region" description="Polar residues" evidence="8">
    <location>
        <begin position="318"/>
        <end position="327"/>
    </location>
</feature>
<keyword evidence="11" id="KW-1185">Reference proteome</keyword>
<evidence type="ECO:0000256" key="1">
    <source>
        <dbReference type="ARBA" id="ARBA00012513"/>
    </source>
</evidence>
<evidence type="ECO:0000256" key="7">
    <source>
        <dbReference type="PROSITE-ProRule" id="PRU10141"/>
    </source>
</evidence>
<dbReference type="PANTHER" id="PTHR24348:SF22">
    <property type="entry name" value="NON-SPECIFIC SERINE_THREONINE PROTEIN KINASE"/>
    <property type="match status" value="1"/>
</dbReference>
<dbReference type="InterPro" id="IPR048941">
    <property type="entry name" value="ATG1-like_MIT2"/>
</dbReference>
<evidence type="ECO:0000256" key="2">
    <source>
        <dbReference type="ARBA" id="ARBA00022679"/>
    </source>
</evidence>
<keyword evidence="2" id="KW-0808">Transferase</keyword>
<dbReference type="GO" id="GO:0034045">
    <property type="term" value="C:phagophore assembly site membrane"/>
    <property type="evidence" value="ECO:0007669"/>
    <property type="project" value="TreeGrafter"/>
</dbReference>
<feature type="region of interest" description="Disordered" evidence="8">
    <location>
        <begin position="551"/>
        <end position="570"/>
    </location>
</feature>
<organism evidence="10">
    <name type="scientific">Absidia glauca</name>
    <name type="common">Pin mould</name>
    <dbReference type="NCBI Taxonomy" id="4829"/>
    <lineage>
        <taxon>Eukaryota</taxon>
        <taxon>Fungi</taxon>
        <taxon>Fungi incertae sedis</taxon>
        <taxon>Mucoromycota</taxon>
        <taxon>Mucoromycotina</taxon>
        <taxon>Mucoromycetes</taxon>
        <taxon>Mucorales</taxon>
        <taxon>Cunninghamellaceae</taxon>
        <taxon>Absidia</taxon>
    </lineage>
</organism>
<dbReference type="InterPro" id="IPR045269">
    <property type="entry name" value="Atg1-like"/>
</dbReference>
<dbReference type="GO" id="GO:0005829">
    <property type="term" value="C:cytosol"/>
    <property type="evidence" value="ECO:0007669"/>
    <property type="project" value="TreeGrafter"/>
</dbReference>
<dbReference type="STRING" id="4829.A0A170APP6"/>
<keyword evidence="4" id="KW-0418">Kinase</keyword>
<gene>
    <name evidence="10" type="primary">ABSGL_13572.1 scaffold 14267</name>
</gene>
<feature type="compositionally biased region" description="Basic and acidic residues" evidence="8">
    <location>
        <begin position="413"/>
        <end position="427"/>
    </location>
</feature>
<dbReference type="Pfam" id="PF12063">
    <property type="entry name" value="ATG1-like_MIT1"/>
    <property type="match status" value="1"/>
</dbReference>
<evidence type="ECO:0000256" key="3">
    <source>
        <dbReference type="ARBA" id="ARBA00022741"/>
    </source>
</evidence>
<dbReference type="GO" id="GO:0042594">
    <property type="term" value="P:response to starvation"/>
    <property type="evidence" value="ECO:0007669"/>
    <property type="project" value="TreeGrafter"/>
</dbReference>
<dbReference type="EC" id="2.7.11.1" evidence="1"/>
<dbReference type="Proteomes" id="UP000078561">
    <property type="component" value="Unassembled WGS sequence"/>
</dbReference>
<proteinExistence type="predicted"/>
<feature type="binding site" evidence="7">
    <location>
        <position position="59"/>
    </location>
    <ligand>
        <name>ATP</name>
        <dbReference type="ChEBI" id="CHEBI:30616"/>
    </ligand>
</feature>
<dbReference type="CDD" id="cd14009">
    <property type="entry name" value="STKc_ATG1_ULK_like"/>
    <property type="match status" value="1"/>
</dbReference>
<evidence type="ECO:0000256" key="5">
    <source>
        <dbReference type="ARBA" id="ARBA00022840"/>
    </source>
</evidence>
<evidence type="ECO:0000256" key="8">
    <source>
        <dbReference type="SAM" id="MobiDB-lite"/>
    </source>
</evidence>
<dbReference type="InParanoid" id="A0A170APP6"/>
<dbReference type="EMBL" id="LT554871">
    <property type="protein sequence ID" value="SAM07914.1"/>
    <property type="molecule type" value="Genomic_DNA"/>
</dbReference>
<feature type="compositionally biased region" description="Low complexity" evidence="8">
    <location>
        <begin position="827"/>
        <end position="842"/>
    </location>
</feature>
<dbReference type="AlphaFoldDB" id="A0A170APP6"/>
<feature type="compositionally biased region" description="Low complexity" evidence="8">
    <location>
        <begin position="492"/>
        <end position="504"/>
    </location>
</feature>
<name>A0A170APP6_ABSGL</name>
<dbReference type="FunCoup" id="A0A170APP6">
    <property type="interactions" value="209"/>
</dbReference>
<sequence>MSIHKHHSQKSSNTSTAHSLDNNTSSVGSYVICEKIGQGSFATVYKAKHKITGHLVAIKSVLRSKLTKKLLENLESEISILKAIRHDHIVGLSECQKTDTHIHLVMDYCTMGDLSQYIKRIRSTKATRGSLGGLPEDTVRHFLQQLASALRFLRSQNLVHRDIKPQNLLLVAPSHESSALPTLQVADFGFARFLPNASLADTLCGSPLYMGPEILSYKKYDAKTDLWSVGAVLYEMMTGRPPFRAQNHLELLKRIQENNDVIRFADEKVPDMPSMMGDDLKDLVRKLLKKDPVERISFEEFFVHPAILRSANPMPIPSSANTKPDTASTHSSYPRRTPSTPDTPPRHIAKQQDDNHHITTTTTDPPPFAQSTSHSHRRMSTALSSSPGRQALYSRNQRDNNPSPSHSRGRSAKTVEFKDNSHNDLHESGAPIKRTNRRDEEVLQDYVFLDRRTIATNQFADEVNASPHNDEGDRYPIRGAIGQVAIPRRKSSTSSLSTATTASSDQTGYMPSSTSPNTPPFVMSRERRISSGGGVAAGSALAKALSMAGERLFGTGKSPPNSSNRPQRTGTPRAFLTLMMNGQQGIDDDVQTTADDHDNGDIMIDTIEKMACMGHAVARFADTKYELLIHSRGGSNDTILAAEALVLHLKALSLLELGFDMAKKYWHRKKVVDSHSPASRYSAIRLNDAVQWMRERFNDCLDRASFEKSRCDRLDTSNDSSSGNNNDNPCVEKLLYDRALEMSRAAAVNELVGENIPEVRTCEQDYQTAIWMLEAIMEVGDDKDEAIEEDDRNIINKFIDSIQQRLSILRKKIMNQKERQQHHYQGPTTTTTSTPSTHSTGPTPTPLADGRKIGPPLVLTGMSSTVIESKSLHERGFKRRRCSTISIQTSIQHIPPGNAPRPLILPLKQPAGAQF</sequence>
<dbReference type="PROSITE" id="PS00107">
    <property type="entry name" value="PROTEIN_KINASE_ATP"/>
    <property type="match status" value="1"/>
</dbReference>